<evidence type="ECO:0000256" key="5">
    <source>
        <dbReference type="ARBA" id="ARBA00039009"/>
    </source>
</evidence>
<evidence type="ECO:0000313" key="10">
    <source>
        <dbReference type="Proteomes" id="UP001344447"/>
    </source>
</evidence>
<comment type="caution">
    <text evidence="9">The sequence shown here is derived from an EMBL/GenBank/DDBJ whole genome shotgun (WGS) entry which is preliminary data.</text>
</comment>
<dbReference type="PROSITE" id="PS00455">
    <property type="entry name" value="AMP_BINDING"/>
    <property type="match status" value="1"/>
</dbReference>
<sequence>MPLSQKINRIFFGSRFIIQQQKQILQYPILNSIKTNLSSSSSSKVIINNSNVYNKRFYSTTPYKFLDRKLNKIENLKNYEEAYNSFKWTIPEYFNIGQEICDKHANDPNKMNHVAIKHIIDEDKNLFKEYTFKDLQIKSNQLANKYKEIGLNKKDRVGVLLSQGFECALSHTTTLRSGMITMPLFTLFGPEALEFRLSNSSASCVLTDLENLEKLLGILPSLPNLKKIIVFGKLSEKFKDNPHYGNLIEEWNDEISENYSKEFKAVKSKSDDEAVIIFTSGTTGNPKGCLHAHRVLLGHLPGVQFPQNNFPNRKSTDEYIFYTPADWAWIGGLFDVLIPSLYHGVTVLAHRMTKFEPMKICKLLIDHRVDTAFLPPSALKIMKQQEEQLKLTPVKMTSIGSGGESLGEKLLQWGKDQFNVEIAEFYGQTEANLLVGNCPSVFPIKNGSIGKPIPGHIVEIIDSNGNILPFDQVGDIALKTPDPVSFLTYWNNDSAAKKKMNGHWLVTGDLGRKDKDGYIWYVGRDDDIINSSGYRIGPSEIENCLLKHPSVSNVGVVGVPDEIRGELVKAFIVLNPSYTPSDQLKKDIQNYVKTILSAHEYPREIEFIKELPTTTTGKIIRKDLRLLHNKK</sequence>
<dbReference type="Proteomes" id="UP001344447">
    <property type="component" value="Unassembled WGS sequence"/>
</dbReference>
<dbReference type="Gene3D" id="3.30.300.30">
    <property type="match status" value="1"/>
</dbReference>
<proteinExistence type="inferred from homology"/>
<dbReference type="PANTHER" id="PTHR43605:SF10">
    <property type="entry name" value="ACYL-COA SYNTHETASE MEDIUM CHAIN FAMILY MEMBER 3"/>
    <property type="match status" value="1"/>
</dbReference>
<organism evidence="9 10">
    <name type="scientific">Dictyostelium firmibasis</name>
    <dbReference type="NCBI Taxonomy" id="79012"/>
    <lineage>
        <taxon>Eukaryota</taxon>
        <taxon>Amoebozoa</taxon>
        <taxon>Evosea</taxon>
        <taxon>Eumycetozoa</taxon>
        <taxon>Dictyostelia</taxon>
        <taxon>Dictyosteliales</taxon>
        <taxon>Dictyosteliaceae</taxon>
        <taxon>Dictyostelium</taxon>
    </lineage>
</organism>
<comment type="catalytic activity">
    <reaction evidence="6">
        <text>a medium-chain fatty acid + ATP + CoA = a medium-chain fatty acyl-CoA + AMP + diphosphate</text>
        <dbReference type="Rhea" id="RHEA:48340"/>
        <dbReference type="ChEBI" id="CHEBI:30616"/>
        <dbReference type="ChEBI" id="CHEBI:33019"/>
        <dbReference type="ChEBI" id="CHEBI:57287"/>
        <dbReference type="ChEBI" id="CHEBI:59558"/>
        <dbReference type="ChEBI" id="CHEBI:90546"/>
        <dbReference type="ChEBI" id="CHEBI:456215"/>
        <dbReference type="EC" id="6.2.1.2"/>
    </reaction>
    <physiologicalReaction direction="left-to-right" evidence="6">
        <dbReference type="Rhea" id="RHEA:48341"/>
    </physiologicalReaction>
</comment>
<keyword evidence="2" id="KW-0436">Ligase</keyword>
<keyword evidence="4" id="KW-0067">ATP-binding</keyword>
<dbReference type="EC" id="6.2.1.2" evidence="5"/>
<dbReference type="EMBL" id="JAVFKY010000004">
    <property type="protein sequence ID" value="KAK5577739.1"/>
    <property type="molecule type" value="Genomic_DNA"/>
</dbReference>
<evidence type="ECO:0000313" key="9">
    <source>
        <dbReference type="EMBL" id="KAK5577739.1"/>
    </source>
</evidence>
<dbReference type="PANTHER" id="PTHR43605">
    <property type="entry name" value="ACYL-COENZYME A SYNTHETASE"/>
    <property type="match status" value="1"/>
</dbReference>
<dbReference type="InterPro" id="IPR020845">
    <property type="entry name" value="AMP-binding_CS"/>
</dbReference>
<comment type="similarity">
    <text evidence="1">Belongs to the ATP-dependent AMP-binding enzyme family.</text>
</comment>
<feature type="domain" description="AMP-binding enzyme C-terminal" evidence="8">
    <location>
        <begin position="540"/>
        <end position="618"/>
    </location>
</feature>
<dbReference type="FunFam" id="3.40.50.12780:FF:000063">
    <property type="entry name" value="Acetyl-coenzyme A synthetase"/>
    <property type="match status" value="1"/>
</dbReference>
<dbReference type="SUPFAM" id="SSF56801">
    <property type="entry name" value="Acetyl-CoA synthetase-like"/>
    <property type="match status" value="1"/>
</dbReference>
<protein>
    <recommendedName>
        <fullName evidence="5">medium-chain acyl-CoA ligase</fullName>
        <ecNumber evidence="5">6.2.1.2</ecNumber>
    </recommendedName>
</protein>
<dbReference type="InterPro" id="IPR051087">
    <property type="entry name" value="Mitochondrial_ACSM"/>
</dbReference>
<dbReference type="FunFam" id="3.30.300.30:FF:000005">
    <property type="entry name" value="Acyl-coenzyme A synthetase ACSM5, mitochondrial"/>
    <property type="match status" value="1"/>
</dbReference>
<dbReference type="Gene3D" id="3.40.50.12780">
    <property type="entry name" value="N-terminal domain of ligase-like"/>
    <property type="match status" value="1"/>
</dbReference>
<dbReference type="GO" id="GO:0005524">
    <property type="term" value="F:ATP binding"/>
    <property type="evidence" value="ECO:0007669"/>
    <property type="project" value="UniProtKB-KW"/>
</dbReference>
<evidence type="ECO:0000256" key="6">
    <source>
        <dbReference type="ARBA" id="ARBA00048477"/>
    </source>
</evidence>
<dbReference type="GO" id="GO:0004321">
    <property type="term" value="F:fatty-acyl-CoA synthase activity"/>
    <property type="evidence" value="ECO:0007669"/>
    <property type="project" value="TreeGrafter"/>
</dbReference>
<evidence type="ECO:0000259" key="7">
    <source>
        <dbReference type="Pfam" id="PF00501"/>
    </source>
</evidence>
<evidence type="ECO:0000256" key="2">
    <source>
        <dbReference type="ARBA" id="ARBA00022598"/>
    </source>
</evidence>
<dbReference type="AlphaFoldDB" id="A0AAN7TR44"/>
<dbReference type="Pfam" id="PF00501">
    <property type="entry name" value="AMP-binding"/>
    <property type="match status" value="1"/>
</dbReference>
<accession>A0AAN7TR44</accession>
<keyword evidence="10" id="KW-1185">Reference proteome</keyword>
<evidence type="ECO:0000259" key="8">
    <source>
        <dbReference type="Pfam" id="PF13193"/>
    </source>
</evidence>
<dbReference type="GO" id="GO:0031956">
    <property type="term" value="F:medium-chain fatty acid-CoA ligase activity"/>
    <property type="evidence" value="ECO:0007669"/>
    <property type="project" value="UniProtKB-EC"/>
</dbReference>
<dbReference type="GO" id="GO:0006633">
    <property type="term" value="P:fatty acid biosynthetic process"/>
    <property type="evidence" value="ECO:0007669"/>
    <property type="project" value="TreeGrafter"/>
</dbReference>
<keyword evidence="3" id="KW-0547">Nucleotide-binding</keyword>
<evidence type="ECO:0000256" key="1">
    <source>
        <dbReference type="ARBA" id="ARBA00006432"/>
    </source>
</evidence>
<dbReference type="CDD" id="cd05971">
    <property type="entry name" value="MACS_like_3"/>
    <property type="match status" value="1"/>
</dbReference>
<dbReference type="InterPro" id="IPR049515">
    <property type="entry name" value="MACS_put"/>
</dbReference>
<dbReference type="InterPro" id="IPR000873">
    <property type="entry name" value="AMP-dep_synth/lig_dom"/>
</dbReference>
<reference evidence="9 10" key="1">
    <citation type="submission" date="2023-11" db="EMBL/GenBank/DDBJ databases">
        <title>Dfirmibasis_genome.</title>
        <authorList>
            <person name="Edelbroek B."/>
            <person name="Kjellin J."/>
            <person name="Jerlstrom-Hultqvist J."/>
            <person name="Soderbom F."/>
        </authorList>
    </citation>
    <scope>NUCLEOTIDE SEQUENCE [LARGE SCALE GENOMIC DNA]</scope>
    <source>
        <strain evidence="9 10">TNS-C-14</strain>
    </source>
</reference>
<feature type="domain" description="AMP-dependent synthetase/ligase" evidence="7">
    <location>
        <begin position="118"/>
        <end position="481"/>
    </location>
</feature>
<dbReference type="Pfam" id="PF13193">
    <property type="entry name" value="AMP-binding_C"/>
    <property type="match status" value="1"/>
</dbReference>
<dbReference type="GO" id="GO:0006637">
    <property type="term" value="P:acyl-CoA metabolic process"/>
    <property type="evidence" value="ECO:0007669"/>
    <property type="project" value="TreeGrafter"/>
</dbReference>
<name>A0AAN7TR44_9MYCE</name>
<dbReference type="InterPro" id="IPR025110">
    <property type="entry name" value="AMP-bd_C"/>
</dbReference>
<evidence type="ECO:0000256" key="4">
    <source>
        <dbReference type="ARBA" id="ARBA00022840"/>
    </source>
</evidence>
<evidence type="ECO:0000256" key="3">
    <source>
        <dbReference type="ARBA" id="ARBA00022741"/>
    </source>
</evidence>
<dbReference type="InterPro" id="IPR045851">
    <property type="entry name" value="AMP-bd_C_sf"/>
</dbReference>
<dbReference type="InterPro" id="IPR042099">
    <property type="entry name" value="ANL_N_sf"/>
</dbReference>
<gene>
    <name evidence="9" type="ORF">RB653_002687</name>
</gene>